<accession>A0A6S7KC03</accession>
<protein>
    <submittedName>
        <fullName evidence="2">Uncharacterized protein</fullName>
    </submittedName>
</protein>
<evidence type="ECO:0000313" key="2">
    <source>
        <dbReference type="EMBL" id="CAB4042297.1"/>
    </source>
</evidence>
<name>A0A6S7KC03_PARCT</name>
<evidence type="ECO:0000313" key="3">
    <source>
        <dbReference type="Proteomes" id="UP001152795"/>
    </source>
</evidence>
<gene>
    <name evidence="2" type="ORF">PACLA_8A023797</name>
</gene>
<proteinExistence type="predicted"/>
<comment type="caution">
    <text evidence="2">The sequence shown here is derived from an EMBL/GenBank/DDBJ whole genome shotgun (WGS) entry which is preliminary data.</text>
</comment>
<dbReference type="AlphaFoldDB" id="A0A6S7KC03"/>
<feature type="non-terminal residue" evidence="2">
    <location>
        <position position="83"/>
    </location>
</feature>
<feature type="compositionally biased region" description="Polar residues" evidence="1">
    <location>
        <begin position="73"/>
        <end position="83"/>
    </location>
</feature>
<dbReference type="Proteomes" id="UP001152795">
    <property type="component" value="Unassembled WGS sequence"/>
</dbReference>
<dbReference type="EMBL" id="CACRXK020029853">
    <property type="protein sequence ID" value="CAB4042297.1"/>
    <property type="molecule type" value="Genomic_DNA"/>
</dbReference>
<keyword evidence="3" id="KW-1185">Reference proteome</keyword>
<evidence type="ECO:0000256" key="1">
    <source>
        <dbReference type="SAM" id="MobiDB-lite"/>
    </source>
</evidence>
<feature type="compositionally biased region" description="Basic and acidic residues" evidence="1">
    <location>
        <begin position="28"/>
        <end position="46"/>
    </location>
</feature>
<reference evidence="2" key="1">
    <citation type="submission" date="2020-04" db="EMBL/GenBank/DDBJ databases">
        <authorList>
            <person name="Alioto T."/>
            <person name="Alioto T."/>
            <person name="Gomez Garrido J."/>
        </authorList>
    </citation>
    <scope>NUCLEOTIDE SEQUENCE</scope>
    <source>
        <strain evidence="2">A484AB</strain>
    </source>
</reference>
<feature type="region of interest" description="Disordered" evidence="1">
    <location>
        <begin position="19"/>
        <end position="83"/>
    </location>
</feature>
<organism evidence="2 3">
    <name type="scientific">Paramuricea clavata</name>
    <name type="common">Red gorgonian</name>
    <name type="synonym">Violescent sea-whip</name>
    <dbReference type="NCBI Taxonomy" id="317549"/>
    <lineage>
        <taxon>Eukaryota</taxon>
        <taxon>Metazoa</taxon>
        <taxon>Cnidaria</taxon>
        <taxon>Anthozoa</taxon>
        <taxon>Octocorallia</taxon>
        <taxon>Malacalcyonacea</taxon>
        <taxon>Plexauridae</taxon>
        <taxon>Paramuricea</taxon>
    </lineage>
</organism>
<sequence>MHNLFVKCNHETTTINVRRSNETSTTQELKEREVHTVDIRDSDSSHSNDSIGMVKIVQKKSSDIESRGMPPTDNCNLSSNIEN</sequence>